<dbReference type="PANTHER" id="PTHR31344:SF0">
    <property type="entry name" value="NUCLEAR PORE COMPLEX PROTEIN NUP205"/>
    <property type="match status" value="1"/>
</dbReference>
<dbReference type="Pfam" id="PF11894">
    <property type="entry name" value="Nup192"/>
    <property type="match status" value="1"/>
</dbReference>
<organism evidence="5 6">
    <name type="scientific">Mycena rosella</name>
    <name type="common">Pink bonnet</name>
    <name type="synonym">Agaricus rosellus</name>
    <dbReference type="NCBI Taxonomy" id="1033263"/>
    <lineage>
        <taxon>Eukaryota</taxon>
        <taxon>Fungi</taxon>
        <taxon>Dikarya</taxon>
        <taxon>Basidiomycota</taxon>
        <taxon>Agaricomycotina</taxon>
        <taxon>Agaricomycetes</taxon>
        <taxon>Agaricomycetidae</taxon>
        <taxon>Agaricales</taxon>
        <taxon>Marasmiineae</taxon>
        <taxon>Mycenaceae</taxon>
        <taxon>Mycena</taxon>
    </lineage>
</organism>
<dbReference type="InterPro" id="IPR021827">
    <property type="entry name" value="Nup186/Nup192/Nup205"/>
</dbReference>
<dbReference type="PANTHER" id="PTHR31344">
    <property type="entry name" value="NUCLEAR PORE COMPLEX PROTEIN NUP205"/>
    <property type="match status" value="1"/>
</dbReference>
<comment type="caution">
    <text evidence="5">The sequence shown here is derived from an EMBL/GenBank/DDBJ whole genome shotgun (WGS) entry which is preliminary data.</text>
</comment>
<dbReference type="GO" id="GO:0006999">
    <property type="term" value="P:nuclear pore organization"/>
    <property type="evidence" value="ECO:0007669"/>
    <property type="project" value="TreeGrafter"/>
</dbReference>
<sequence>MAVVHIAKYALTLRSSTRPTKMAAAMETIGRLRVVLLNTLNGVQSGEQDLFDELMVHKSCLVKLFDVGARNTQEQRELESGKTVLNGKPVAVNPDFARQVIFLSQQLECSERYIASLLQSIMAQNPNIPSVNCIELAVSEFHERRRHLADSLGYIFEIAETGAESSERTIFSRIHDFAKSDLIPPSVSHPGGEITLAHRIVREIQSLGNVVAKADAARKGARTETIAPSAQGTNASLGFDVLNSRYESLKYERRCLATCLSIIARMGYLSPNEIKAIVDWLSATPNQPMTFYLLTSALSAFDPVDPDSVGGAVRNLLATSADIMTFMTKKLAPSTEWKDPGLKATILLKWTLFLTDARHRNPQLEHRSGFKTEELETQVWNAVQGDAFTYLALAVLQLERKRGSSPVASFASTLTLSAEQQEQRETPSDDFVPVVFSAFEILVRSLITHASSELRKIKQRQEDLVLASARTDRTRPGPARFASNIAPEVERPAVSPRSDIAMLYSFIGLLFFSLPPERALQFWGSTPHGGPRSYIEYTETTMGRLPAFLQWAVWSTQVHDVSMSMALYDMLAGLANGQQCSELAYNFMARGGGEVIPGSSVPSSSSSGPSVSWSVVFGLLDSWATSSSNNSVRAVHPSQSFGNSMGMSGFNNLPPPPPPPQTLVIGPKEVLLAQSFLSLLSTVVSHSVAVRIAVSGHAQFRAIPTLVSLIPLGIPLELKGALFDTLAAFCQPGAGVSGVEICKAVWTLMERLEVINVRVGPAGGLNLPSVKGVEMELDEIEAPHRMYPATIPFLRLLSTLIHTPKRIALKDRVVDSGIINTIPESLGQPYRLPGIGPFITFVIDNVFANIPNREYLRASDRWQTNDLCLCFIERALASFDLESLVRASDDSQLKGESIVALLVHPGYEIVQRLLTTSPLQSSILTYIVEGLTGFEQGLVEEEPYFGSTIVRVLRITLRVLEIQDIFLDVLLPLLHEFDSAPLIGTVHPRSYFTKFDQALSYGAQFAPALAAYVAFPGHPELILLSVKILSILSSSSAFSSLYSLVERSDESDRIMAGFIRILNSESGIDVLLAETVAEQSTGAGAADGNGDTDPAALQQAIRLAALQLFVRNTEAGRPYPNISHFLLFGDTKAEQVIQDPHALGARRACVHVILDLANIGVPRLDGRDDEFSPQPDPLFITVPGLAELLYRVIYQLCTHSRTSEFTMRYLRTREDFFARQLAAIPSQVPVTLQESGIEVVYPDGARVSTTVPALSAFLRLRSWIFDLAALDLHVLTGKGHFKGVAELLDILFGNDSSAYTGAQDGFREVGQSHLRIIDFVQSLAFDWADSLAVEPVEMHFLGQLNLHSCVRRDATGCEIIDRTALLSLLTVARRTLHAQSSVVTPAHGDQLNAETTYILESCAVENHRREVAHAKSAGYESWKRLLDMTLTKCFNRLPHDHRENMLFDLLHVLPTILRSEDIQETTAVLLSEAVLSAVTKLREDRRHQVLVQSASGDADAGSLPAERLYAILRNVLECIVDNNRIELVRGNLYAALINYVHLITPSSDASGVLDPKSAGLSMSLAASTNRDDFLFNESQAIVPVSQAGRTHASAVSLELGSLSLMKGAMERLIATISRDAIDGSEVWQTVAFMLLDSLIQLSGLEKQHVVLSALVRHGILTNFVRGIKESDLRLQSVLKPDPDDLNPLYVYEAKMSLFVRMAQTRLGAERLLEAQLVPILSQCDYLDARPEADQSFMDQDSFLPSAIHRYHQLFMPALQLALDFLSSHSATIVILLKNETEQTPLALVDEMHLLVSLCAGVLTHVPKSELLSPHSGFGAIHAAVLALATQSLGTGRWLADVSPQTDAEMLSASVFALGYGSDTKFDVSKRQKERMMRKSVVEYIGAASEFTEPDITPVLSPITSTPRHDERGSHFLATIPTVGDALDALHALCGDLAHTLKQIADISAELAAQEHVSVENISEMLPDADPAFLRELDIAQKRALVCRELARERRTAQGEARTLLGTLEMVLLLLWRHLVYYAEGHHMSSPNPPSSGAGTGASLKSSTAHALRFLAPPEPDAFRGDVAQRLAPALARLASLDLGGELRASAGYVEIMGRRLRDSAGIHDEGGEGMQ</sequence>
<evidence type="ECO:0000256" key="3">
    <source>
        <dbReference type="ARBA" id="ARBA00022448"/>
    </source>
</evidence>
<protein>
    <submittedName>
        <fullName evidence="5">Nucleoporin Nup186/Nup192/Nup205</fullName>
    </submittedName>
</protein>
<comment type="subcellular location">
    <subcellularLocation>
        <location evidence="1">Nucleus</location>
    </subcellularLocation>
</comment>
<reference evidence="5" key="1">
    <citation type="submission" date="2023-03" db="EMBL/GenBank/DDBJ databases">
        <title>Massive genome expansion in bonnet fungi (Mycena s.s.) driven by repeated elements and novel gene families across ecological guilds.</title>
        <authorList>
            <consortium name="Lawrence Berkeley National Laboratory"/>
            <person name="Harder C.B."/>
            <person name="Miyauchi S."/>
            <person name="Viragh M."/>
            <person name="Kuo A."/>
            <person name="Thoen E."/>
            <person name="Andreopoulos B."/>
            <person name="Lu D."/>
            <person name="Skrede I."/>
            <person name="Drula E."/>
            <person name="Henrissat B."/>
            <person name="Morin E."/>
            <person name="Kohler A."/>
            <person name="Barry K."/>
            <person name="LaButti K."/>
            <person name="Morin E."/>
            <person name="Salamov A."/>
            <person name="Lipzen A."/>
            <person name="Mereny Z."/>
            <person name="Hegedus B."/>
            <person name="Baldrian P."/>
            <person name="Stursova M."/>
            <person name="Weitz H."/>
            <person name="Taylor A."/>
            <person name="Grigoriev I.V."/>
            <person name="Nagy L.G."/>
            <person name="Martin F."/>
            <person name="Kauserud H."/>
        </authorList>
    </citation>
    <scope>NUCLEOTIDE SEQUENCE</scope>
    <source>
        <strain evidence="5">CBHHK067</strain>
    </source>
</reference>
<evidence type="ECO:0000313" key="6">
    <source>
        <dbReference type="Proteomes" id="UP001221757"/>
    </source>
</evidence>
<keyword evidence="6" id="KW-1185">Reference proteome</keyword>
<dbReference type="Proteomes" id="UP001221757">
    <property type="component" value="Unassembled WGS sequence"/>
</dbReference>
<evidence type="ECO:0000313" key="5">
    <source>
        <dbReference type="EMBL" id="KAJ7682921.1"/>
    </source>
</evidence>
<evidence type="ECO:0000256" key="2">
    <source>
        <dbReference type="ARBA" id="ARBA00005892"/>
    </source>
</evidence>
<name>A0AAD7GES0_MYCRO</name>
<proteinExistence type="inferred from homology"/>
<dbReference type="EMBL" id="JARKIE010000113">
    <property type="protein sequence ID" value="KAJ7682921.1"/>
    <property type="molecule type" value="Genomic_DNA"/>
</dbReference>
<dbReference type="GO" id="GO:0044611">
    <property type="term" value="C:nuclear pore inner ring"/>
    <property type="evidence" value="ECO:0007669"/>
    <property type="project" value="TreeGrafter"/>
</dbReference>
<comment type="similarity">
    <text evidence="2">Belongs to the NUP186/NUP192/NUP205 family.</text>
</comment>
<dbReference type="GO" id="GO:0017056">
    <property type="term" value="F:structural constituent of nuclear pore"/>
    <property type="evidence" value="ECO:0007669"/>
    <property type="project" value="TreeGrafter"/>
</dbReference>
<keyword evidence="4" id="KW-0539">Nucleus</keyword>
<evidence type="ECO:0000256" key="1">
    <source>
        <dbReference type="ARBA" id="ARBA00004123"/>
    </source>
</evidence>
<keyword evidence="3" id="KW-0813">Transport</keyword>
<gene>
    <name evidence="5" type="ORF">B0H17DRAFT_1205527</name>
</gene>
<evidence type="ECO:0000256" key="4">
    <source>
        <dbReference type="ARBA" id="ARBA00023242"/>
    </source>
</evidence>
<accession>A0AAD7GES0</accession>